<sequence length="206" mass="22530">MIAQEKVLEFENKSHYVTVVTGKSMRNCALSSSSSFSRQSELFDEGHGTTNVVFRIHVPMASSATQRKDRLAEAAEASAEVVPMAPAVDKTMPDPTDSTIPTDDSCRLGTHGHDAPTRADSGTDHAVVQIPDTVTRSPPVQSQNFVEEEGQASGLVTDEWDKNKIKEDERSNTTSQVAAQRKPRWPLSRTQLGRFRISKAAAKFSS</sequence>
<feature type="compositionally biased region" description="Low complexity" evidence="1">
    <location>
        <begin position="87"/>
        <end position="103"/>
    </location>
</feature>
<accession>A0AAN7AEG0</accession>
<protein>
    <submittedName>
        <fullName evidence="2">Uncharacterized protein</fullName>
    </submittedName>
</protein>
<comment type="caution">
    <text evidence="2">The sequence shown here is derived from an EMBL/GenBank/DDBJ whole genome shotgun (WGS) entry which is preliminary data.</text>
</comment>
<name>A0AAN7AEG0_9PEZI</name>
<feature type="region of interest" description="Disordered" evidence="1">
    <location>
        <begin position="148"/>
        <end position="188"/>
    </location>
</feature>
<dbReference type="Proteomes" id="UP001302126">
    <property type="component" value="Unassembled WGS sequence"/>
</dbReference>
<evidence type="ECO:0000313" key="2">
    <source>
        <dbReference type="EMBL" id="KAK4182842.1"/>
    </source>
</evidence>
<feature type="compositionally biased region" description="Basic and acidic residues" evidence="1">
    <location>
        <begin position="159"/>
        <end position="171"/>
    </location>
</feature>
<evidence type="ECO:0000256" key="1">
    <source>
        <dbReference type="SAM" id="MobiDB-lite"/>
    </source>
</evidence>
<reference evidence="2" key="2">
    <citation type="submission" date="2023-05" db="EMBL/GenBank/DDBJ databases">
        <authorList>
            <consortium name="Lawrence Berkeley National Laboratory"/>
            <person name="Steindorff A."/>
            <person name="Hensen N."/>
            <person name="Bonometti L."/>
            <person name="Westerberg I."/>
            <person name="Brannstrom I.O."/>
            <person name="Guillou S."/>
            <person name="Cros-Aarteil S."/>
            <person name="Calhoun S."/>
            <person name="Haridas S."/>
            <person name="Kuo A."/>
            <person name="Mondo S."/>
            <person name="Pangilinan J."/>
            <person name="Riley R."/>
            <person name="Labutti K."/>
            <person name="Andreopoulos B."/>
            <person name="Lipzen A."/>
            <person name="Chen C."/>
            <person name="Yanf M."/>
            <person name="Daum C."/>
            <person name="Ng V."/>
            <person name="Clum A."/>
            <person name="Ohm R."/>
            <person name="Martin F."/>
            <person name="Silar P."/>
            <person name="Natvig D."/>
            <person name="Lalanne C."/>
            <person name="Gautier V."/>
            <person name="Ament-Velasquez S.L."/>
            <person name="Kruys A."/>
            <person name="Hutchinson M.I."/>
            <person name="Powell A.J."/>
            <person name="Barry K."/>
            <person name="Miller A.N."/>
            <person name="Grigoriev I.V."/>
            <person name="Debuchy R."/>
            <person name="Gladieux P."/>
            <person name="Thoren M.H."/>
            <person name="Johannesson H."/>
        </authorList>
    </citation>
    <scope>NUCLEOTIDE SEQUENCE</scope>
    <source>
        <strain evidence="2">PSN309</strain>
    </source>
</reference>
<proteinExistence type="predicted"/>
<feature type="region of interest" description="Disordered" evidence="1">
    <location>
        <begin position="87"/>
        <end position="124"/>
    </location>
</feature>
<organism evidence="2 3">
    <name type="scientific">Podospora australis</name>
    <dbReference type="NCBI Taxonomy" id="1536484"/>
    <lineage>
        <taxon>Eukaryota</taxon>
        <taxon>Fungi</taxon>
        <taxon>Dikarya</taxon>
        <taxon>Ascomycota</taxon>
        <taxon>Pezizomycotina</taxon>
        <taxon>Sordariomycetes</taxon>
        <taxon>Sordariomycetidae</taxon>
        <taxon>Sordariales</taxon>
        <taxon>Podosporaceae</taxon>
        <taxon>Podospora</taxon>
    </lineage>
</organism>
<evidence type="ECO:0000313" key="3">
    <source>
        <dbReference type="Proteomes" id="UP001302126"/>
    </source>
</evidence>
<dbReference type="AlphaFoldDB" id="A0AAN7AEG0"/>
<keyword evidence="3" id="KW-1185">Reference proteome</keyword>
<reference evidence="2" key="1">
    <citation type="journal article" date="2023" name="Mol. Phylogenet. Evol.">
        <title>Genome-scale phylogeny and comparative genomics of the fungal order Sordariales.</title>
        <authorList>
            <person name="Hensen N."/>
            <person name="Bonometti L."/>
            <person name="Westerberg I."/>
            <person name="Brannstrom I.O."/>
            <person name="Guillou S."/>
            <person name="Cros-Aarteil S."/>
            <person name="Calhoun S."/>
            <person name="Haridas S."/>
            <person name="Kuo A."/>
            <person name="Mondo S."/>
            <person name="Pangilinan J."/>
            <person name="Riley R."/>
            <person name="LaButti K."/>
            <person name="Andreopoulos B."/>
            <person name="Lipzen A."/>
            <person name="Chen C."/>
            <person name="Yan M."/>
            <person name="Daum C."/>
            <person name="Ng V."/>
            <person name="Clum A."/>
            <person name="Steindorff A."/>
            <person name="Ohm R.A."/>
            <person name="Martin F."/>
            <person name="Silar P."/>
            <person name="Natvig D.O."/>
            <person name="Lalanne C."/>
            <person name="Gautier V."/>
            <person name="Ament-Velasquez S.L."/>
            <person name="Kruys A."/>
            <person name="Hutchinson M.I."/>
            <person name="Powell A.J."/>
            <person name="Barry K."/>
            <person name="Miller A.N."/>
            <person name="Grigoriev I.V."/>
            <person name="Debuchy R."/>
            <person name="Gladieux P."/>
            <person name="Hiltunen Thoren M."/>
            <person name="Johannesson H."/>
        </authorList>
    </citation>
    <scope>NUCLEOTIDE SEQUENCE</scope>
    <source>
        <strain evidence="2">PSN309</strain>
    </source>
</reference>
<feature type="compositionally biased region" description="Basic and acidic residues" evidence="1">
    <location>
        <begin position="111"/>
        <end position="123"/>
    </location>
</feature>
<gene>
    <name evidence="2" type="ORF">QBC35DRAFT_456883</name>
</gene>
<dbReference type="EMBL" id="MU864605">
    <property type="protein sequence ID" value="KAK4182842.1"/>
    <property type="molecule type" value="Genomic_DNA"/>
</dbReference>